<dbReference type="GO" id="GO:0030246">
    <property type="term" value="F:carbohydrate binding"/>
    <property type="evidence" value="ECO:0007669"/>
    <property type="project" value="InterPro"/>
</dbReference>
<dbReference type="InterPro" id="IPR014718">
    <property type="entry name" value="GH-type_carb-bd"/>
</dbReference>
<feature type="active site" description="Proton donor" evidence="6">
    <location>
        <position position="182"/>
    </location>
</feature>
<evidence type="ECO:0000313" key="10">
    <source>
        <dbReference type="Proteomes" id="UP000184600"/>
    </source>
</evidence>
<evidence type="ECO:0000256" key="4">
    <source>
        <dbReference type="ARBA" id="ARBA00023277"/>
    </source>
</evidence>
<dbReference type="NCBIfam" id="NF008277">
    <property type="entry name" value="PRK11055.1"/>
    <property type="match status" value="1"/>
</dbReference>
<dbReference type="InterPro" id="IPR047215">
    <property type="entry name" value="Galactose_mutarotase-like"/>
</dbReference>
<dbReference type="EMBL" id="FRFG01000014">
    <property type="protein sequence ID" value="SHO55414.1"/>
    <property type="molecule type" value="Genomic_DNA"/>
</dbReference>
<dbReference type="PANTHER" id="PTHR10091">
    <property type="entry name" value="ALDOSE-1-EPIMERASE"/>
    <property type="match status" value="1"/>
</dbReference>
<keyword evidence="4 5" id="KW-0119">Carbohydrate metabolism</keyword>
<dbReference type="UniPathway" id="UPA00242"/>
<dbReference type="PIRSF" id="PIRSF005096">
    <property type="entry name" value="GALM"/>
    <property type="match status" value="1"/>
</dbReference>
<feature type="binding site" evidence="7">
    <location>
        <position position="257"/>
    </location>
    <ligand>
        <name>beta-D-galactose</name>
        <dbReference type="ChEBI" id="CHEBI:27667"/>
    </ligand>
</feature>
<dbReference type="EC" id="5.1.3.3" evidence="5"/>
<dbReference type="GO" id="GO:0006006">
    <property type="term" value="P:glucose metabolic process"/>
    <property type="evidence" value="ECO:0007669"/>
    <property type="project" value="TreeGrafter"/>
</dbReference>
<gene>
    <name evidence="9" type="primary">galM</name>
    <name evidence="9" type="ORF">VQ7734_01142</name>
</gene>
<dbReference type="OrthoDB" id="9779408at2"/>
<comment type="similarity">
    <text evidence="2 5">Belongs to the aldose epimerase family.</text>
</comment>
<evidence type="ECO:0000256" key="2">
    <source>
        <dbReference type="ARBA" id="ARBA00006206"/>
    </source>
</evidence>
<keyword evidence="10" id="KW-1185">Reference proteome</keyword>
<dbReference type="CDD" id="cd09019">
    <property type="entry name" value="galactose_mutarotase_like"/>
    <property type="match status" value="1"/>
</dbReference>
<dbReference type="PANTHER" id="PTHR10091:SF0">
    <property type="entry name" value="GALACTOSE MUTAROTASE"/>
    <property type="match status" value="1"/>
</dbReference>
<feature type="binding site" evidence="8">
    <location>
        <begin position="182"/>
        <end position="184"/>
    </location>
    <ligand>
        <name>beta-D-galactose</name>
        <dbReference type="ChEBI" id="CHEBI:27667"/>
    </ligand>
</feature>
<feature type="active site" description="Proton acceptor" evidence="6">
    <location>
        <position position="322"/>
    </location>
</feature>
<comment type="catalytic activity">
    <reaction evidence="5">
        <text>alpha-D-glucose = beta-D-glucose</text>
        <dbReference type="Rhea" id="RHEA:10264"/>
        <dbReference type="ChEBI" id="CHEBI:15903"/>
        <dbReference type="ChEBI" id="CHEBI:17925"/>
        <dbReference type="EC" id="5.1.3.3"/>
    </reaction>
</comment>
<dbReference type="InterPro" id="IPR011013">
    <property type="entry name" value="Gal_mutarotase_sf_dom"/>
</dbReference>
<dbReference type="RefSeq" id="WP_083601538.1">
    <property type="nucleotide sequence ID" value="NZ_AP024898.1"/>
</dbReference>
<feature type="binding site" evidence="8">
    <location>
        <begin position="85"/>
        <end position="86"/>
    </location>
    <ligand>
        <name>beta-D-galactose</name>
        <dbReference type="ChEBI" id="CHEBI:27667"/>
    </ligand>
</feature>
<dbReference type="InterPro" id="IPR008183">
    <property type="entry name" value="Aldose_1/G6P_1-epimerase"/>
</dbReference>
<dbReference type="Pfam" id="PF01263">
    <property type="entry name" value="Aldose_epim"/>
    <property type="match status" value="1"/>
</dbReference>
<sequence>MSVNCMDQQENAVYFSGWGNDYHLYHLRNACGTQVDVSELGATIVHFRVHDEQGVCRDIVLGYEQPEEYLEGEFFIGGVVGPWANRIAQGHYSLNSCLVELDKNEGKNHLHGGSCQLHKRKWRLMNTDASSVSFRTCVRRGEGGYPVNIEVQVTYLLTDDNELCIEYYACPEQLCPLNLTQHSYFNLTGRNLTGQTGTVFDHELVLNAGQYWETDPDSIPSRCEYVLNTPMDFRQQKKLGSGLSPMHPMLADTKGYDHCFMLNGTGLRPVAQVYEPESGLYLKVSTTETAMQLYTGNFLTPGSDEKTSGHKGFAPWSGFCLETQCIPNQINMPDFRSHVTYSAAHPYRSTTVYQVFSS</sequence>
<name>A0A1M7YS04_9VIBR</name>
<protein>
    <recommendedName>
        <fullName evidence="5">Aldose 1-epimerase</fullName>
        <ecNumber evidence="5">5.1.3.3</ecNumber>
    </recommendedName>
</protein>
<evidence type="ECO:0000256" key="1">
    <source>
        <dbReference type="ARBA" id="ARBA00005028"/>
    </source>
</evidence>
<dbReference type="Gene3D" id="2.70.98.10">
    <property type="match status" value="1"/>
</dbReference>
<evidence type="ECO:0000256" key="6">
    <source>
        <dbReference type="PIRSR" id="PIRSR005096-1"/>
    </source>
</evidence>
<comment type="pathway">
    <text evidence="1 5">Carbohydrate metabolism; hexose metabolism.</text>
</comment>
<accession>A0A1M7YS04</accession>
<evidence type="ECO:0000256" key="8">
    <source>
        <dbReference type="PIRSR" id="PIRSR005096-3"/>
    </source>
</evidence>
<evidence type="ECO:0000313" key="9">
    <source>
        <dbReference type="EMBL" id="SHO55414.1"/>
    </source>
</evidence>
<evidence type="ECO:0000256" key="7">
    <source>
        <dbReference type="PIRSR" id="PIRSR005096-2"/>
    </source>
</evidence>
<reference evidence="10" key="1">
    <citation type="submission" date="2016-12" db="EMBL/GenBank/DDBJ databases">
        <authorList>
            <person name="Rodrigo-Torres L."/>
            <person name="Arahal R.D."/>
            <person name="Lucena T."/>
        </authorList>
    </citation>
    <scope>NUCLEOTIDE SEQUENCE [LARGE SCALE GENOMIC DNA]</scope>
</reference>
<dbReference type="Proteomes" id="UP000184600">
    <property type="component" value="Unassembled WGS sequence"/>
</dbReference>
<dbReference type="AlphaFoldDB" id="A0A1M7YS04"/>
<keyword evidence="3 5" id="KW-0413">Isomerase</keyword>
<dbReference type="GO" id="GO:0033499">
    <property type="term" value="P:galactose catabolic process via UDP-galactose, Leloir pathway"/>
    <property type="evidence" value="ECO:0007669"/>
    <property type="project" value="TreeGrafter"/>
</dbReference>
<evidence type="ECO:0000256" key="3">
    <source>
        <dbReference type="ARBA" id="ARBA00023235"/>
    </source>
</evidence>
<dbReference type="STRING" id="1117707.VQ7734_01142"/>
<organism evidence="9 10">
    <name type="scientific">Vibrio quintilis</name>
    <dbReference type="NCBI Taxonomy" id="1117707"/>
    <lineage>
        <taxon>Bacteria</taxon>
        <taxon>Pseudomonadati</taxon>
        <taxon>Pseudomonadota</taxon>
        <taxon>Gammaproteobacteria</taxon>
        <taxon>Vibrionales</taxon>
        <taxon>Vibrionaceae</taxon>
        <taxon>Vibrio</taxon>
    </lineage>
</organism>
<dbReference type="SUPFAM" id="SSF74650">
    <property type="entry name" value="Galactose mutarotase-like"/>
    <property type="match status" value="1"/>
</dbReference>
<dbReference type="GO" id="GO:0004034">
    <property type="term" value="F:aldose 1-epimerase activity"/>
    <property type="evidence" value="ECO:0007669"/>
    <property type="project" value="UniProtKB-EC"/>
</dbReference>
<evidence type="ECO:0000256" key="5">
    <source>
        <dbReference type="PIRNR" id="PIRNR005096"/>
    </source>
</evidence>
<proteinExistence type="inferred from homology"/>
<dbReference type="InterPro" id="IPR015443">
    <property type="entry name" value="Aldose_1-epimerase"/>
</dbReference>